<dbReference type="Proteomes" id="UP001193081">
    <property type="component" value="Unassembled WGS sequence"/>
</dbReference>
<organism evidence="6 7">
    <name type="scientific">Candidatus Chloroploca mongolica</name>
    <dbReference type="NCBI Taxonomy" id="2528176"/>
    <lineage>
        <taxon>Bacteria</taxon>
        <taxon>Bacillati</taxon>
        <taxon>Chloroflexota</taxon>
        <taxon>Chloroflexia</taxon>
        <taxon>Chloroflexales</taxon>
        <taxon>Chloroflexineae</taxon>
        <taxon>Oscillochloridaceae</taxon>
        <taxon>Candidatus Chloroploca</taxon>
    </lineage>
</organism>
<dbReference type="InterPro" id="IPR001387">
    <property type="entry name" value="Cro/C1-type_HTH"/>
</dbReference>
<dbReference type="CDD" id="cd00093">
    <property type="entry name" value="HTH_XRE"/>
    <property type="match status" value="1"/>
</dbReference>
<dbReference type="EMBL" id="SIJK02000079">
    <property type="protein sequence ID" value="MBP1468593.1"/>
    <property type="molecule type" value="Genomic_DNA"/>
</dbReference>
<dbReference type="SMART" id="SM00530">
    <property type="entry name" value="HTH_XRE"/>
    <property type="match status" value="1"/>
</dbReference>
<dbReference type="PANTHER" id="PTHR36511:SF3">
    <property type="entry name" value="ANTITOXIN HIGA-2"/>
    <property type="match status" value="1"/>
</dbReference>
<feature type="domain" description="HTH cro/C1-type" evidence="5">
    <location>
        <begin position="25"/>
        <end position="60"/>
    </location>
</feature>
<dbReference type="Gene3D" id="1.10.260.40">
    <property type="entry name" value="lambda repressor-like DNA-binding domains"/>
    <property type="match status" value="1"/>
</dbReference>
<sequence length="116" mass="13150">MNDEYQYPPTKSKRTSRQTWDPQRIRALREHMGMTQQQMADELEVRQQTISEWETGIHKPHRSTQKTLSLVAERAGFVYGEHPVLTETSVAPAQEADPSPTTAGPSTVEGFVPQDQ</sequence>
<gene>
    <name evidence="6" type="ORF">EYB53_022965</name>
</gene>
<reference evidence="6 7" key="1">
    <citation type="submission" date="2021-03" db="EMBL/GenBank/DDBJ databases">
        <authorList>
            <person name="Grouzdev D.S."/>
        </authorList>
    </citation>
    <scope>NUCLEOTIDE SEQUENCE [LARGE SCALE GENOMIC DNA]</scope>
    <source>
        <strain evidence="6 7">M50-1</strain>
    </source>
</reference>
<accession>A0ABS4DGN9</accession>
<evidence type="ECO:0000256" key="4">
    <source>
        <dbReference type="SAM" id="MobiDB-lite"/>
    </source>
</evidence>
<dbReference type="SUPFAM" id="SSF47413">
    <property type="entry name" value="lambda repressor-like DNA-binding domains"/>
    <property type="match status" value="1"/>
</dbReference>
<proteinExistence type="predicted"/>
<comment type="caution">
    <text evidence="6">The sequence shown here is derived from an EMBL/GenBank/DDBJ whole genome shotgun (WGS) entry which is preliminary data.</text>
</comment>
<keyword evidence="2" id="KW-0238">DNA-binding</keyword>
<dbReference type="RefSeq" id="WP_135481500.1">
    <property type="nucleotide sequence ID" value="NZ_SIJK02000079.1"/>
</dbReference>
<dbReference type="PROSITE" id="PS50943">
    <property type="entry name" value="HTH_CROC1"/>
    <property type="match status" value="1"/>
</dbReference>
<dbReference type="PANTHER" id="PTHR36511">
    <property type="entry name" value="MERR FAMILY BACTERIAL REGULATORY PROTEIN"/>
    <property type="match status" value="1"/>
</dbReference>
<evidence type="ECO:0000256" key="2">
    <source>
        <dbReference type="ARBA" id="ARBA00023125"/>
    </source>
</evidence>
<dbReference type="InterPro" id="IPR010982">
    <property type="entry name" value="Lambda_DNA-bd_dom_sf"/>
</dbReference>
<keyword evidence="3" id="KW-0804">Transcription</keyword>
<evidence type="ECO:0000313" key="7">
    <source>
        <dbReference type="Proteomes" id="UP001193081"/>
    </source>
</evidence>
<evidence type="ECO:0000256" key="1">
    <source>
        <dbReference type="ARBA" id="ARBA00023015"/>
    </source>
</evidence>
<name>A0ABS4DGN9_9CHLR</name>
<protein>
    <submittedName>
        <fullName evidence="6">Helix-turn-helix transcriptional regulator</fullName>
    </submittedName>
</protein>
<dbReference type="Pfam" id="PF01381">
    <property type="entry name" value="HTH_3"/>
    <property type="match status" value="1"/>
</dbReference>
<feature type="region of interest" description="Disordered" evidence="4">
    <location>
        <begin position="88"/>
        <end position="116"/>
    </location>
</feature>
<evidence type="ECO:0000313" key="6">
    <source>
        <dbReference type="EMBL" id="MBP1468593.1"/>
    </source>
</evidence>
<evidence type="ECO:0000256" key="3">
    <source>
        <dbReference type="ARBA" id="ARBA00023163"/>
    </source>
</evidence>
<feature type="region of interest" description="Disordered" evidence="4">
    <location>
        <begin position="1"/>
        <end position="20"/>
    </location>
</feature>
<keyword evidence="1" id="KW-0805">Transcription regulation</keyword>
<evidence type="ECO:0000259" key="5">
    <source>
        <dbReference type="PROSITE" id="PS50943"/>
    </source>
</evidence>
<dbReference type="InterPro" id="IPR052359">
    <property type="entry name" value="HTH-type_reg/antitoxin"/>
</dbReference>
<keyword evidence="7" id="KW-1185">Reference proteome</keyword>